<dbReference type="PANTHER" id="PTHR11487">
    <property type="entry name" value="THIOESTERASE"/>
    <property type="match status" value="1"/>
</dbReference>
<keyword evidence="4" id="KW-1185">Reference proteome</keyword>
<organism evidence="3 4">
    <name type="scientific">Streptomyces katrae</name>
    <dbReference type="NCBI Taxonomy" id="68223"/>
    <lineage>
        <taxon>Bacteria</taxon>
        <taxon>Bacillati</taxon>
        <taxon>Actinomycetota</taxon>
        <taxon>Actinomycetes</taxon>
        <taxon>Kitasatosporales</taxon>
        <taxon>Streptomycetaceae</taxon>
        <taxon>Streptomyces</taxon>
    </lineage>
</organism>
<reference evidence="3 4" key="1">
    <citation type="submission" date="2015-02" db="EMBL/GenBank/DDBJ databases">
        <authorList>
            <person name="Ju K.-S."/>
            <person name="Doroghazi J.R."/>
            <person name="Metcalf W."/>
        </authorList>
    </citation>
    <scope>NUCLEOTIDE SEQUENCE [LARGE SCALE GENOMIC DNA]</scope>
    <source>
        <strain evidence="3 4">NRRL ISP-5550</strain>
    </source>
</reference>
<dbReference type="STRING" id="68223.GCA_002028425_05712"/>
<dbReference type="PANTHER" id="PTHR11487:SF0">
    <property type="entry name" value="S-ACYL FATTY ACID SYNTHASE THIOESTERASE, MEDIUM CHAIN"/>
    <property type="match status" value="1"/>
</dbReference>
<dbReference type="InterPro" id="IPR012223">
    <property type="entry name" value="TEII"/>
</dbReference>
<evidence type="ECO:0000259" key="2">
    <source>
        <dbReference type="Pfam" id="PF00975"/>
    </source>
</evidence>
<feature type="non-terminal residue" evidence="3">
    <location>
        <position position="196"/>
    </location>
</feature>
<dbReference type="InterPro" id="IPR001031">
    <property type="entry name" value="Thioesterase"/>
</dbReference>
<feature type="domain" description="Thioesterase" evidence="2">
    <location>
        <begin position="23"/>
        <end position="185"/>
    </location>
</feature>
<sequence>MTIGLEADTWFRRYRATDTPRRRLLILPHAGGSANFFHPWGRAFDEGTEVLVGKYPGRYERLADPFIDTMDELADRVTAALLPLADLPLTLFGHSMGASLAYEVVRRLEQRHAVRPAALHVSSREAPHRVPPRDLYRRDDAALIAELRRLGGTDSALLDDPDVQEFVLPSLRADLTVADTYGPRPASPVGCPVHAW</sequence>
<dbReference type="InterPro" id="IPR029058">
    <property type="entry name" value="AB_hydrolase_fold"/>
</dbReference>
<comment type="similarity">
    <text evidence="1">Belongs to the thioesterase family.</text>
</comment>
<protein>
    <submittedName>
        <fullName evidence="3">Thioesterase</fullName>
    </submittedName>
</protein>
<accession>A0A0F4JGW5</accession>
<name>A0A0F4JGW5_9ACTN</name>
<proteinExistence type="inferred from homology"/>
<evidence type="ECO:0000256" key="1">
    <source>
        <dbReference type="ARBA" id="ARBA00007169"/>
    </source>
</evidence>
<dbReference type="SUPFAM" id="SSF53474">
    <property type="entry name" value="alpha/beta-Hydrolases"/>
    <property type="match status" value="1"/>
</dbReference>
<dbReference type="AlphaFoldDB" id="A0A0F4JGW5"/>
<dbReference type="RefSeq" id="WP_045948231.1">
    <property type="nucleotide sequence ID" value="NZ_JZWV01000428.1"/>
</dbReference>
<dbReference type="Pfam" id="PF00975">
    <property type="entry name" value="Thioesterase"/>
    <property type="match status" value="1"/>
</dbReference>
<dbReference type="GO" id="GO:0008610">
    <property type="term" value="P:lipid biosynthetic process"/>
    <property type="evidence" value="ECO:0007669"/>
    <property type="project" value="TreeGrafter"/>
</dbReference>
<evidence type="ECO:0000313" key="3">
    <source>
        <dbReference type="EMBL" id="KJY32221.1"/>
    </source>
</evidence>
<dbReference type="Gene3D" id="3.40.50.1820">
    <property type="entry name" value="alpha/beta hydrolase"/>
    <property type="match status" value="1"/>
</dbReference>
<dbReference type="EMBL" id="JZWV01000428">
    <property type="protein sequence ID" value="KJY32221.1"/>
    <property type="molecule type" value="Genomic_DNA"/>
</dbReference>
<dbReference type="Proteomes" id="UP000033551">
    <property type="component" value="Unassembled WGS sequence"/>
</dbReference>
<evidence type="ECO:0000313" key="4">
    <source>
        <dbReference type="Proteomes" id="UP000033551"/>
    </source>
</evidence>
<gene>
    <name evidence="3" type="ORF">VR44_16340</name>
</gene>
<comment type="caution">
    <text evidence="3">The sequence shown here is derived from an EMBL/GenBank/DDBJ whole genome shotgun (WGS) entry which is preliminary data.</text>
</comment>
<dbReference type="OrthoDB" id="8480037at2"/>
<dbReference type="PATRIC" id="fig|68223.7.peg.7725"/>